<reference evidence="2" key="1">
    <citation type="submission" date="2021-01" db="EMBL/GenBank/DDBJ databases">
        <title>Whole genome shotgun sequence of Virgisporangium ochraceum NBRC 16418.</title>
        <authorList>
            <person name="Komaki H."/>
            <person name="Tamura T."/>
        </authorList>
    </citation>
    <scope>NUCLEOTIDE SEQUENCE</scope>
    <source>
        <strain evidence="2">NBRC 16418</strain>
    </source>
</reference>
<proteinExistence type="predicted"/>
<evidence type="ECO:0000256" key="1">
    <source>
        <dbReference type="SAM" id="MobiDB-lite"/>
    </source>
</evidence>
<feature type="region of interest" description="Disordered" evidence="1">
    <location>
        <begin position="156"/>
        <end position="185"/>
    </location>
</feature>
<evidence type="ECO:0000313" key="2">
    <source>
        <dbReference type="EMBL" id="GIJ73611.1"/>
    </source>
</evidence>
<organism evidence="2 3">
    <name type="scientific">Virgisporangium ochraceum</name>
    <dbReference type="NCBI Taxonomy" id="65505"/>
    <lineage>
        <taxon>Bacteria</taxon>
        <taxon>Bacillati</taxon>
        <taxon>Actinomycetota</taxon>
        <taxon>Actinomycetes</taxon>
        <taxon>Micromonosporales</taxon>
        <taxon>Micromonosporaceae</taxon>
        <taxon>Virgisporangium</taxon>
    </lineage>
</organism>
<accession>A0A8J4A6A2</accession>
<sequence length="241" mass="25859">MSESVDERRERLTGQVPEWYRAVMEPHDVETAFILGSYHMLQRGWVHASLARAWFAVAAENAPVDMAWRIADEYCRWGDPRQANKWMRYAIATEYRMRPGGVAVDPGTYALVIDHRGSAVGQDFGVQVVSADDDRATAALTAAALRFATVTADGRELGAGGNGTGGRDATPTSVSGPDPAPDGPTLSCDCGDLLVPLMARTMIGILAEEIRAAGLDGAEIRPRPGSRIRDGATPTLAHVGR</sequence>
<gene>
    <name evidence="2" type="ORF">Voc01_085280</name>
</gene>
<dbReference type="SUPFAM" id="SSF81901">
    <property type="entry name" value="HCP-like"/>
    <property type="match status" value="1"/>
</dbReference>
<dbReference type="AlphaFoldDB" id="A0A8J4A6A2"/>
<evidence type="ECO:0000313" key="3">
    <source>
        <dbReference type="Proteomes" id="UP000635606"/>
    </source>
</evidence>
<protein>
    <submittedName>
        <fullName evidence="2">Uncharacterized protein</fullName>
    </submittedName>
</protein>
<dbReference type="EMBL" id="BOPH01000120">
    <property type="protein sequence ID" value="GIJ73611.1"/>
    <property type="molecule type" value="Genomic_DNA"/>
</dbReference>
<feature type="compositionally biased region" description="Gly residues" evidence="1">
    <location>
        <begin position="157"/>
        <end position="166"/>
    </location>
</feature>
<dbReference type="Proteomes" id="UP000635606">
    <property type="component" value="Unassembled WGS sequence"/>
</dbReference>
<comment type="caution">
    <text evidence="2">The sequence shown here is derived from an EMBL/GenBank/DDBJ whole genome shotgun (WGS) entry which is preliminary data.</text>
</comment>
<name>A0A8J4A6A2_9ACTN</name>
<dbReference type="RefSeq" id="WP_203933431.1">
    <property type="nucleotide sequence ID" value="NZ_BOPH01000120.1"/>
</dbReference>
<keyword evidence="3" id="KW-1185">Reference proteome</keyword>
<feature type="region of interest" description="Disordered" evidence="1">
    <location>
        <begin position="222"/>
        <end position="241"/>
    </location>
</feature>